<sequence length="575" mass="64242">MGDYTAADIITFIGVPLAVLGVMPLLWNMVKAFVIRRHLVKALPPSIRHHFSIIMDPAAGTVSLALPSLFLDAGSLIGYDVVSPDNDIELAESLSPGDWKYEGDRGASDSPSRKLRVSKLWLFGAGVCTGLKYKGEGPAGSWMDLPSVGVKPNREHGAVPVRVTVESDLNCPPTLLSCKWPTFLSLAMGLGFYPLDKTGRCQDAVDRLRDALRHQTKIATPLALRDLRGEVLLQASPASAGNIARLQVNFQYSLNRVLAWHNVMLVPSGEDSLTCVALPSLETFSLTDILAFSTEGIVRWRQGTSGDKVLSAQPFEPYRLDIHTTEWRPETFEHCLTWTLYTEIVEYYDVYPLPTSQTFLIWQDMSLVWLGRRERMALYQQLAELIKNPDLLSSTKVYLEECWNTPIFSTGTVAPQLSPYQGLLEITPLTSPATFRARLEQKGGGSYAGALRNSIRLGSKYDSDFRHTRPRLWTYLESHDVCRIIMARYNPDLGARTRTDDVLVPGSLEELAAHLLIATALFKAWPRADWFLHWSDVDDDGRVHYRTYDDNPMRSVLKGESSTEDLATMGVMYLA</sequence>
<keyword evidence="1" id="KW-1133">Transmembrane helix</keyword>
<dbReference type="AlphaFoldDB" id="A0AA40K5R4"/>
<dbReference type="Proteomes" id="UP001172155">
    <property type="component" value="Unassembled WGS sequence"/>
</dbReference>
<keyword evidence="1" id="KW-0472">Membrane</keyword>
<name>A0AA40K5R4_9PEZI</name>
<gene>
    <name evidence="2" type="ORF">B0T18DRAFT_391320</name>
</gene>
<accession>A0AA40K5R4</accession>
<organism evidence="2 3">
    <name type="scientific">Schizothecium vesticola</name>
    <dbReference type="NCBI Taxonomy" id="314040"/>
    <lineage>
        <taxon>Eukaryota</taxon>
        <taxon>Fungi</taxon>
        <taxon>Dikarya</taxon>
        <taxon>Ascomycota</taxon>
        <taxon>Pezizomycotina</taxon>
        <taxon>Sordariomycetes</taxon>
        <taxon>Sordariomycetidae</taxon>
        <taxon>Sordariales</taxon>
        <taxon>Schizotheciaceae</taxon>
        <taxon>Schizothecium</taxon>
    </lineage>
</organism>
<comment type="caution">
    <text evidence="2">The sequence shown here is derived from an EMBL/GenBank/DDBJ whole genome shotgun (WGS) entry which is preliminary data.</text>
</comment>
<keyword evidence="1" id="KW-0812">Transmembrane</keyword>
<feature type="transmembrane region" description="Helical" evidence="1">
    <location>
        <begin position="6"/>
        <end position="27"/>
    </location>
</feature>
<dbReference type="EMBL" id="JAUKUD010000004">
    <property type="protein sequence ID" value="KAK0746968.1"/>
    <property type="molecule type" value="Genomic_DNA"/>
</dbReference>
<reference evidence="2" key="1">
    <citation type="submission" date="2023-06" db="EMBL/GenBank/DDBJ databases">
        <title>Genome-scale phylogeny and comparative genomics of the fungal order Sordariales.</title>
        <authorList>
            <consortium name="Lawrence Berkeley National Laboratory"/>
            <person name="Hensen N."/>
            <person name="Bonometti L."/>
            <person name="Westerberg I."/>
            <person name="Brannstrom I.O."/>
            <person name="Guillou S."/>
            <person name="Cros-Aarteil S."/>
            <person name="Calhoun S."/>
            <person name="Haridas S."/>
            <person name="Kuo A."/>
            <person name="Mondo S."/>
            <person name="Pangilinan J."/>
            <person name="Riley R."/>
            <person name="LaButti K."/>
            <person name="Andreopoulos B."/>
            <person name="Lipzen A."/>
            <person name="Chen C."/>
            <person name="Yanf M."/>
            <person name="Daum C."/>
            <person name="Ng V."/>
            <person name="Clum A."/>
            <person name="Steindorff A."/>
            <person name="Ohm R."/>
            <person name="Martin F."/>
            <person name="Silar P."/>
            <person name="Natvig D."/>
            <person name="Lalanne C."/>
            <person name="Gautier V."/>
            <person name="Ament-velasquez S.L."/>
            <person name="Kruys A."/>
            <person name="Hutchinson M.I."/>
            <person name="Powell A.J."/>
            <person name="Barry K."/>
            <person name="Miller A.N."/>
            <person name="Grigoriev I.V."/>
            <person name="Debuchy R."/>
            <person name="Gladieux P."/>
            <person name="Thoren M.H."/>
            <person name="Johannesson H."/>
        </authorList>
    </citation>
    <scope>NUCLEOTIDE SEQUENCE</scope>
    <source>
        <strain evidence="2">SMH3187-1</strain>
    </source>
</reference>
<evidence type="ECO:0000256" key="1">
    <source>
        <dbReference type="SAM" id="Phobius"/>
    </source>
</evidence>
<protein>
    <submittedName>
        <fullName evidence="2">Uncharacterized protein</fullName>
    </submittedName>
</protein>
<evidence type="ECO:0000313" key="3">
    <source>
        <dbReference type="Proteomes" id="UP001172155"/>
    </source>
</evidence>
<evidence type="ECO:0000313" key="2">
    <source>
        <dbReference type="EMBL" id="KAK0746968.1"/>
    </source>
</evidence>
<keyword evidence="3" id="KW-1185">Reference proteome</keyword>
<proteinExistence type="predicted"/>